<feature type="region of interest" description="Disordered" evidence="1">
    <location>
        <begin position="1"/>
        <end position="21"/>
    </location>
</feature>
<name>A0AAV2N8Z6_9HYME</name>
<dbReference type="AlphaFoldDB" id="A0AAV2N8Z6"/>
<evidence type="ECO:0000313" key="2">
    <source>
        <dbReference type="EMBL" id="CAL1676254.1"/>
    </source>
</evidence>
<reference evidence="2" key="1">
    <citation type="submission" date="2024-04" db="EMBL/GenBank/DDBJ databases">
        <authorList>
            <consortium name="Molecular Ecology Group"/>
        </authorList>
    </citation>
    <scope>NUCLEOTIDE SEQUENCE</scope>
</reference>
<organism evidence="2 3">
    <name type="scientific">Lasius platythorax</name>
    <dbReference type="NCBI Taxonomy" id="488582"/>
    <lineage>
        <taxon>Eukaryota</taxon>
        <taxon>Metazoa</taxon>
        <taxon>Ecdysozoa</taxon>
        <taxon>Arthropoda</taxon>
        <taxon>Hexapoda</taxon>
        <taxon>Insecta</taxon>
        <taxon>Pterygota</taxon>
        <taxon>Neoptera</taxon>
        <taxon>Endopterygota</taxon>
        <taxon>Hymenoptera</taxon>
        <taxon>Apocrita</taxon>
        <taxon>Aculeata</taxon>
        <taxon>Formicoidea</taxon>
        <taxon>Formicidae</taxon>
        <taxon>Formicinae</taxon>
        <taxon>Lasius</taxon>
        <taxon>Lasius</taxon>
    </lineage>
</organism>
<accession>A0AAV2N8Z6</accession>
<evidence type="ECO:0000256" key="1">
    <source>
        <dbReference type="SAM" id="MobiDB-lite"/>
    </source>
</evidence>
<gene>
    <name evidence="2" type="ORF">LPLAT_LOCUS2481</name>
</gene>
<feature type="compositionally biased region" description="Polar residues" evidence="1">
    <location>
        <begin position="1"/>
        <end position="17"/>
    </location>
</feature>
<feature type="region of interest" description="Disordered" evidence="1">
    <location>
        <begin position="63"/>
        <end position="121"/>
    </location>
</feature>
<proteinExistence type="predicted"/>
<feature type="compositionally biased region" description="Basic and acidic residues" evidence="1">
    <location>
        <begin position="66"/>
        <end position="87"/>
    </location>
</feature>
<dbReference type="EMBL" id="OZ034834">
    <property type="protein sequence ID" value="CAL1676254.1"/>
    <property type="molecule type" value="Genomic_DNA"/>
</dbReference>
<evidence type="ECO:0000313" key="3">
    <source>
        <dbReference type="Proteomes" id="UP001497644"/>
    </source>
</evidence>
<sequence>MTQSGSTPRQGQPTVRRSQPAILIPLNRSWKSEETDEPALLTILYIYICRLCVGIRVKGLTLPPLTDRKYDPTSHVPVERKDAELKKCPMKRGMLRSMGATGEGERGEREDRTKETPDMKD</sequence>
<protein>
    <submittedName>
        <fullName evidence="2">Uncharacterized protein</fullName>
    </submittedName>
</protein>
<feature type="compositionally biased region" description="Basic and acidic residues" evidence="1">
    <location>
        <begin position="103"/>
        <end position="121"/>
    </location>
</feature>
<keyword evidence="3" id="KW-1185">Reference proteome</keyword>
<dbReference type="Proteomes" id="UP001497644">
    <property type="component" value="Chromosome 11"/>
</dbReference>